<dbReference type="CDD" id="cd17321">
    <property type="entry name" value="MFS_MMR_MDR_like"/>
    <property type="match status" value="1"/>
</dbReference>
<dbReference type="Gene3D" id="1.20.1720.10">
    <property type="entry name" value="Multidrug resistance protein D"/>
    <property type="match status" value="1"/>
</dbReference>
<protein>
    <submittedName>
        <fullName evidence="9">MFS transporter</fullName>
    </submittedName>
</protein>
<name>A0A2S6ALC5_9NOCA</name>
<feature type="transmembrane region" description="Helical" evidence="7">
    <location>
        <begin position="262"/>
        <end position="282"/>
    </location>
</feature>
<sequence>MRHTRQGRGRHRVVARAAPRHLSVHLGSKPVHQYGQTDPGRPPDRPAVSHHGAAGLRKPELSTLEAAQTVRYPRTALLACCSSLFLSSLDTSALVVALPSLQQDLGLDVAGLQWVVVANALARGSTLFLGGSLADRYGPRRIFGIGVILFGAASMLCFASSGFAELVVWRVLQGIGGSLMTPASISLLTGVFQDSVARSRALGSWSATAGVSTAVGPIIGGVLVAAVGWRSVFLICLPFAALVAIGLRWVPESPVPRLRRRIDPAGHVSIAVTLFCMTFALSGGARTGWLSAPTIAAVIAAAVSMMIVVWVERRAADPVLDLRVFHRPQLRGAVLTAGFAYFCLTGMNFVNTLYLQQVRGLSPWEAGLMALPLTAGTLVAAKVCGVLLGRHGPRRPVLLAYLFLITAMVSLALAASTTAPIGWILVPFALLGIGMGMANPPSTSSAVAALPRERAGSASAITSTSRQVGMNLGTATLGAVTVSVAGLLARPNPVSAHDFTSGMRMAYAATAVLGVLALFAANRWFAATPNTTASEVGNIPRKERSDDHRRHHQGAPAEDHQRANRGDLHTPVPGRPREGLLSRRGR</sequence>
<keyword evidence="3 7" id="KW-0812">Transmembrane</keyword>
<feature type="transmembrane region" description="Helical" evidence="7">
    <location>
        <begin position="468"/>
        <end position="489"/>
    </location>
</feature>
<keyword evidence="4 7" id="KW-1133">Transmembrane helix</keyword>
<dbReference type="Gene3D" id="1.20.1250.20">
    <property type="entry name" value="MFS general substrate transporter like domains"/>
    <property type="match status" value="1"/>
</dbReference>
<keyword evidence="2" id="KW-0813">Transport</keyword>
<evidence type="ECO:0000256" key="7">
    <source>
        <dbReference type="SAM" id="Phobius"/>
    </source>
</evidence>
<keyword evidence="5 7" id="KW-0472">Membrane</keyword>
<dbReference type="OrthoDB" id="9781469at2"/>
<reference evidence="9 10" key="1">
    <citation type="submission" date="2018-02" db="EMBL/GenBank/DDBJ databases">
        <title>8 Nocardia nova and 1 Nocardia cyriacigeorgica strain used for evolution to TMP-SMX.</title>
        <authorList>
            <person name="Mehta H."/>
            <person name="Weng J."/>
            <person name="Shamoo Y."/>
        </authorList>
    </citation>
    <scope>NUCLEOTIDE SEQUENCE [LARGE SCALE GENOMIC DNA]</scope>
    <source>
        <strain evidence="9 10">MDA3139</strain>
    </source>
</reference>
<organism evidence="9 10">
    <name type="scientific">Nocardia nova</name>
    <dbReference type="NCBI Taxonomy" id="37330"/>
    <lineage>
        <taxon>Bacteria</taxon>
        <taxon>Bacillati</taxon>
        <taxon>Actinomycetota</taxon>
        <taxon>Actinomycetes</taxon>
        <taxon>Mycobacteriales</taxon>
        <taxon>Nocardiaceae</taxon>
        <taxon>Nocardia</taxon>
    </lineage>
</organism>
<evidence type="ECO:0000256" key="1">
    <source>
        <dbReference type="ARBA" id="ARBA00004651"/>
    </source>
</evidence>
<feature type="transmembrane region" description="Helical" evidence="7">
    <location>
        <begin position="170"/>
        <end position="192"/>
    </location>
</feature>
<gene>
    <name evidence="9" type="ORF">C5E45_21665</name>
</gene>
<dbReference type="AlphaFoldDB" id="A0A2S6ALC5"/>
<comment type="subcellular location">
    <subcellularLocation>
        <location evidence="1">Cell membrane</location>
        <topology evidence="1">Multi-pass membrane protein</topology>
    </subcellularLocation>
</comment>
<evidence type="ECO:0000313" key="10">
    <source>
        <dbReference type="Proteomes" id="UP000239874"/>
    </source>
</evidence>
<feature type="transmembrane region" description="Helical" evidence="7">
    <location>
        <begin position="396"/>
        <end position="415"/>
    </location>
</feature>
<dbReference type="InterPro" id="IPR020846">
    <property type="entry name" value="MFS_dom"/>
</dbReference>
<feature type="transmembrane region" description="Helical" evidence="7">
    <location>
        <begin position="501"/>
        <end position="521"/>
    </location>
</feature>
<comment type="caution">
    <text evidence="9">The sequence shown here is derived from an EMBL/GenBank/DDBJ whole genome shotgun (WGS) entry which is preliminary data.</text>
</comment>
<dbReference type="Pfam" id="PF07690">
    <property type="entry name" value="MFS_1"/>
    <property type="match status" value="1"/>
</dbReference>
<dbReference type="Proteomes" id="UP000239874">
    <property type="component" value="Unassembled WGS sequence"/>
</dbReference>
<dbReference type="PANTHER" id="PTHR42718">
    <property type="entry name" value="MAJOR FACILITATOR SUPERFAMILY MULTIDRUG TRANSPORTER MFSC"/>
    <property type="match status" value="1"/>
</dbReference>
<feature type="transmembrane region" description="Helical" evidence="7">
    <location>
        <begin position="332"/>
        <end position="354"/>
    </location>
</feature>
<accession>A0A2S6ALC5</accession>
<feature type="transmembrane region" description="Helical" evidence="7">
    <location>
        <begin position="421"/>
        <end position="438"/>
    </location>
</feature>
<dbReference type="InterPro" id="IPR036259">
    <property type="entry name" value="MFS_trans_sf"/>
</dbReference>
<dbReference type="EMBL" id="PSZC01000016">
    <property type="protein sequence ID" value="PPJ36029.1"/>
    <property type="molecule type" value="Genomic_DNA"/>
</dbReference>
<feature type="transmembrane region" description="Helical" evidence="7">
    <location>
        <begin position="288"/>
        <end position="311"/>
    </location>
</feature>
<proteinExistence type="predicted"/>
<feature type="domain" description="Major facilitator superfamily (MFS) profile" evidence="8">
    <location>
        <begin position="76"/>
        <end position="532"/>
    </location>
</feature>
<dbReference type="InterPro" id="IPR011701">
    <property type="entry name" value="MFS"/>
</dbReference>
<dbReference type="PANTHER" id="PTHR42718:SF9">
    <property type="entry name" value="MAJOR FACILITATOR SUPERFAMILY MULTIDRUG TRANSPORTER MFSC"/>
    <property type="match status" value="1"/>
</dbReference>
<dbReference type="GO" id="GO:0022857">
    <property type="term" value="F:transmembrane transporter activity"/>
    <property type="evidence" value="ECO:0007669"/>
    <property type="project" value="InterPro"/>
</dbReference>
<feature type="region of interest" description="Disordered" evidence="6">
    <location>
        <begin position="533"/>
        <end position="586"/>
    </location>
</feature>
<evidence type="ECO:0000256" key="3">
    <source>
        <dbReference type="ARBA" id="ARBA00022692"/>
    </source>
</evidence>
<evidence type="ECO:0000256" key="4">
    <source>
        <dbReference type="ARBA" id="ARBA00022989"/>
    </source>
</evidence>
<feature type="transmembrane region" description="Helical" evidence="7">
    <location>
        <begin position="204"/>
        <end position="226"/>
    </location>
</feature>
<feature type="transmembrane region" description="Helical" evidence="7">
    <location>
        <begin position="142"/>
        <end position="164"/>
    </location>
</feature>
<dbReference type="PROSITE" id="PS50850">
    <property type="entry name" value="MFS"/>
    <property type="match status" value="1"/>
</dbReference>
<evidence type="ECO:0000256" key="6">
    <source>
        <dbReference type="SAM" id="MobiDB-lite"/>
    </source>
</evidence>
<evidence type="ECO:0000256" key="2">
    <source>
        <dbReference type="ARBA" id="ARBA00022448"/>
    </source>
</evidence>
<evidence type="ECO:0000313" key="9">
    <source>
        <dbReference type="EMBL" id="PPJ36029.1"/>
    </source>
</evidence>
<evidence type="ECO:0000256" key="5">
    <source>
        <dbReference type="ARBA" id="ARBA00023136"/>
    </source>
</evidence>
<feature type="region of interest" description="Disordered" evidence="6">
    <location>
        <begin position="26"/>
        <end position="56"/>
    </location>
</feature>
<evidence type="ECO:0000259" key="8">
    <source>
        <dbReference type="PROSITE" id="PS50850"/>
    </source>
</evidence>
<dbReference type="SUPFAM" id="SSF103473">
    <property type="entry name" value="MFS general substrate transporter"/>
    <property type="match status" value="1"/>
</dbReference>
<feature type="transmembrane region" description="Helical" evidence="7">
    <location>
        <begin position="366"/>
        <end position="389"/>
    </location>
</feature>
<feature type="compositionally biased region" description="Basic and acidic residues" evidence="6">
    <location>
        <begin position="557"/>
        <end position="568"/>
    </location>
</feature>
<feature type="compositionally biased region" description="Basic and acidic residues" evidence="6">
    <location>
        <begin position="575"/>
        <end position="586"/>
    </location>
</feature>
<feature type="transmembrane region" description="Helical" evidence="7">
    <location>
        <begin position="232"/>
        <end position="250"/>
    </location>
</feature>
<dbReference type="GO" id="GO:0005886">
    <property type="term" value="C:plasma membrane"/>
    <property type="evidence" value="ECO:0007669"/>
    <property type="project" value="UniProtKB-SubCell"/>
</dbReference>